<evidence type="ECO:0000313" key="2">
    <source>
        <dbReference type="Proteomes" id="UP000186040"/>
    </source>
</evidence>
<protein>
    <submittedName>
        <fullName evidence="1">Uncharacterized protein</fullName>
    </submittedName>
</protein>
<name>A0A1Q9LKL9_9PSEU</name>
<reference evidence="1 2" key="1">
    <citation type="submission" date="2016-10" db="EMBL/GenBank/DDBJ databases">
        <title>The Draft Genome Sequence of Actinokineospora bangkokensis 44EHWT reveals the biosynthetic pathway of antifungal compounds Thailandins with unusual extender unit butylmalonyl-CoA.</title>
        <authorList>
            <person name="Greule A."/>
            <person name="Intra B."/>
            <person name="Flemming S."/>
            <person name="Rommel M.G."/>
            <person name="Panbangred W."/>
            <person name="Bechthold A."/>
        </authorList>
    </citation>
    <scope>NUCLEOTIDE SEQUENCE [LARGE SCALE GENOMIC DNA]</scope>
    <source>
        <strain evidence="1 2">44EHW</strain>
    </source>
</reference>
<keyword evidence="2" id="KW-1185">Reference proteome</keyword>
<accession>A0A1Q9LKL9</accession>
<comment type="caution">
    <text evidence="1">The sequence shown here is derived from an EMBL/GenBank/DDBJ whole genome shotgun (WGS) entry which is preliminary data.</text>
</comment>
<organism evidence="1 2">
    <name type="scientific">Actinokineospora bangkokensis</name>
    <dbReference type="NCBI Taxonomy" id="1193682"/>
    <lineage>
        <taxon>Bacteria</taxon>
        <taxon>Bacillati</taxon>
        <taxon>Actinomycetota</taxon>
        <taxon>Actinomycetes</taxon>
        <taxon>Pseudonocardiales</taxon>
        <taxon>Pseudonocardiaceae</taxon>
        <taxon>Actinokineospora</taxon>
    </lineage>
</organism>
<gene>
    <name evidence="1" type="ORF">BJP25_20920</name>
</gene>
<proteinExistence type="predicted"/>
<sequence>MAGVAVVAALASGCSSGGGPVRAAADLLQVRVDKGVAIGGPEARVPEEDGAVDSPRLAARVDKVRVERELTTFNAMAVGLDDSHGYTAADGHEFLLASVLRERLPGSASTDEQPGPDGVAVVVGDKRAPVDLDEWEAGPQGFAVVASVPVGQPVWLEVSDIGRTIRYDLREHAYATDADSRRAEFYRGGLRIAPGQVLEATGSGSLEGASGGLEGAGVGFTLTVYSASKDLYAEGRQLGWAPDGSAWLTVRAGVQYVPAPNTFSLVQPEPGRESFTLGSDRPVSLEVDDASSGTTVEMVFKVADDLTSAVLRHTPAQSVTVKQAGEERAYPLRGARDVDAVLRLTAGRR</sequence>
<dbReference type="Proteomes" id="UP000186040">
    <property type="component" value="Unassembled WGS sequence"/>
</dbReference>
<dbReference type="AlphaFoldDB" id="A0A1Q9LKL9"/>
<evidence type="ECO:0000313" key="1">
    <source>
        <dbReference type="EMBL" id="OLR92529.1"/>
    </source>
</evidence>
<dbReference type="EMBL" id="MKQR01000016">
    <property type="protein sequence ID" value="OLR92529.1"/>
    <property type="molecule type" value="Genomic_DNA"/>
</dbReference>